<organism evidence="3 4">
    <name type="scientific">Larinioides sclopetarius</name>
    <dbReference type="NCBI Taxonomy" id="280406"/>
    <lineage>
        <taxon>Eukaryota</taxon>
        <taxon>Metazoa</taxon>
        <taxon>Ecdysozoa</taxon>
        <taxon>Arthropoda</taxon>
        <taxon>Chelicerata</taxon>
        <taxon>Arachnida</taxon>
        <taxon>Araneae</taxon>
        <taxon>Araneomorphae</taxon>
        <taxon>Entelegynae</taxon>
        <taxon>Araneoidea</taxon>
        <taxon>Araneidae</taxon>
        <taxon>Larinioides</taxon>
    </lineage>
</organism>
<dbReference type="AlphaFoldDB" id="A0AAV2B6W0"/>
<comment type="caution">
    <text evidence="3">The sequence shown here is derived from an EMBL/GenBank/DDBJ whole genome shotgun (WGS) entry which is preliminary data.</text>
</comment>
<feature type="signal peptide" evidence="2">
    <location>
        <begin position="1"/>
        <end position="23"/>
    </location>
</feature>
<proteinExistence type="predicted"/>
<keyword evidence="4" id="KW-1185">Reference proteome</keyword>
<feature type="chain" id="PRO_5043438510" evidence="2">
    <location>
        <begin position="24"/>
        <end position="513"/>
    </location>
</feature>
<reference evidence="3 4" key="1">
    <citation type="submission" date="2024-04" db="EMBL/GenBank/DDBJ databases">
        <authorList>
            <person name="Rising A."/>
            <person name="Reimegard J."/>
            <person name="Sonavane S."/>
            <person name="Akerstrom W."/>
            <person name="Nylinder S."/>
            <person name="Hedman E."/>
            <person name="Kallberg Y."/>
        </authorList>
    </citation>
    <scope>NUCLEOTIDE SEQUENCE [LARGE SCALE GENOMIC DNA]</scope>
</reference>
<sequence>MSKEQVIFCFLLLGGYAVQNSYSEKLFTNDDFKLLPGGSRPQWSQFLFLGSPNTQNPHSNGYFYQIDPHKQNHHKILQPNERLRVPLLINQMKNFRPYEQRNNKEIQESLHGTGIQGFPPRREFYANNQQRSPLNKNNGYFSGVPQGIGSTNLQRNGYQIPNKRFLDSASVPIKTELNEKTYFSHQNFEHIKMNTESARLHQDPLRENQNQRINAHRIPIQIDAESSGQSGLSRQNTEHFKANAETAQLSRNLPREKQYERINTKSPKAYAIVPRTRFCNLAPCFNDSAEFKLKANTNGIRKGSSNSFLDNNSRLQSDNRLQSENMNQSPLLRNITRQSTEERIIKPQKSQQPFTHLNMKSSHFFGVNLKTHENRTKMDDVQSSASITTHKSKIKKLPSTSQIRGSQRYWREVTQVQSIPPAQDRHLIQDFIITTTEKPITSVQQLPYQSNTFTTEISKLDYTDEDTIFSDSFSTPLFGQRLRRVKTLSQQNKGTNIRNRSSIVNDSSKTENL</sequence>
<accession>A0AAV2B6W0</accession>
<keyword evidence="2" id="KW-0732">Signal</keyword>
<gene>
    <name evidence="3" type="ORF">LARSCL_LOCUS17390</name>
</gene>
<feature type="region of interest" description="Disordered" evidence="1">
    <location>
        <begin position="489"/>
        <end position="513"/>
    </location>
</feature>
<dbReference type="EMBL" id="CAXIEN010000296">
    <property type="protein sequence ID" value="CAL1291973.1"/>
    <property type="molecule type" value="Genomic_DNA"/>
</dbReference>
<feature type="non-terminal residue" evidence="3">
    <location>
        <position position="513"/>
    </location>
</feature>
<dbReference type="Proteomes" id="UP001497382">
    <property type="component" value="Unassembled WGS sequence"/>
</dbReference>
<name>A0AAV2B6W0_9ARAC</name>
<feature type="compositionally biased region" description="Polar residues" evidence="1">
    <location>
        <begin position="489"/>
        <end position="507"/>
    </location>
</feature>
<protein>
    <submittedName>
        <fullName evidence="3">Uncharacterized protein</fullName>
    </submittedName>
</protein>
<evidence type="ECO:0000313" key="4">
    <source>
        <dbReference type="Proteomes" id="UP001497382"/>
    </source>
</evidence>
<evidence type="ECO:0000313" key="3">
    <source>
        <dbReference type="EMBL" id="CAL1291973.1"/>
    </source>
</evidence>
<evidence type="ECO:0000256" key="2">
    <source>
        <dbReference type="SAM" id="SignalP"/>
    </source>
</evidence>
<evidence type="ECO:0000256" key="1">
    <source>
        <dbReference type="SAM" id="MobiDB-lite"/>
    </source>
</evidence>